<keyword evidence="1" id="KW-1133">Transmembrane helix</keyword>
<comment type="caution">
    <text evidence="2">The sequence shown here is derived from an EMBL/GenBank/DDBJ whole genome shotgun (WGS) entry which is preliminary data.</text>
</comment>
<evidence type="ECO:0000256" key="1">
    <source>
        <dbReference type="SAM" id="Phobius"/>
    </source>
</evidence>
<dbReference type="RefSeq" id="WP_096611971.1">
    <property type="nucleotide sequence ID" value="NZ_NWVD01000003.1"/>
</dbReference>
<organism evidence="2 3">
    <name type="scientific">Sphingomonas ginsenosidimutans</name>
    <dbReference type="NCBI Taxonomy" id="862134"/>
    <lineage>
        <taxon>Bacteria</taxon>
        <taxon>Pseudomonadati</taxon>
        <taxon>Pseudomonadota</taxon>
        <taxon>Alphaproteobacteria</taxon>
        <taxon>Sphingomonadales</taxon>
        <taxon>Sphingomonadaceae</taxon>
        <taxon>Sphingomonas</taxon>
    </lineage>
</organism>
<dbReference type="Proteomes" id="UP000218784">
    <property type="component" value="Unassembled WGS sequence"/>
</dbReference>
<feature type="transmembrane region" description="Helical" evidence="1">
    <location>
        <begin position="166"/>
        <end position="192"/>
    </location>
</feature>
<sequence length="490" mass="52343">MIPRFGRADVLAVLLFLLVSVHYAVASITLAASAPLWMDEVLAVRTARLTDPAAIWHALVHGAEFSPPLYDMLLGWLHALGVDTPIGWRLPSIVAGYAAAIALGSIAWRRYGRVPAALAAGIVLSSGLFAYAVQARPYALLIAVFALALAIRERPAGAQPSPRRCALLALLLVVMVALHFYALLLVAVLVAIELAERRPPSRGVLAASAVAAASIAAWLPILVAAHHYSGADTGAPGYYARPTLDALLSSYALTLGWPALLLLGLLIIVALRRARALPVPVPALGLLAVPLVVFAFALLVSHSFTDRYVVSAALGAGLLAAWLVARLDENGRAIGLVALALLVPGNDAGRWGGEIAKRDRLDALDAVARVPGNAPIVTGSGLRFLEMAENARPEIARRLVYLDTPDIPSPDPTNRNQVLRWAAIDPRVRVAQARAFTCAHPALWLFAQPGPGGADTLPDWFARRFDMPDPPARRATVRPLRMPYCRGQYR</sequence>
<feature type="transmembrane region" description="Helical" evidence="1">
    <location>
        <begin position="248"/>
        <end position="271"/>
    </location>
</feature>
<name>A0A2A4HYW6_9SPHN</name>
<evidence type="ECO:0008006" key="4">
    <source>
        <dbReference type="Google" id="ProtNLM"/>
    </source>
</evidence>
<evidence type="ECO:0000313" key="2">
    <source>
        <dbReference type="EMBL" id="PCG09119.1"/>
    </source>
</evidence>
<accession>A0A2A4HYW6</accession>
<proteinExistence type="predicted"/>
<feature type="transmembrane region" description="Helical" evidence="1">
    <location>
        <begin position="308"/>
        <end position="325"/>
    </location>
</feature>
<protein>
    <recommendedName>
        <fullName evidence="4">Glycosyltransferase RgtA/B/C/D-like domain-containing protein</fullName>
    </recommendedName>
</protein>
<keyword evidence="3" id="KW-1185">Reference proteome</keyword>
<dbReference type="AlphaFoldDB" id="A0A2A4HYW6"/>
<keyword evidence="1" id="KW-0812">Transmembrane</keyword>
<keyword evidence="1" id="KW-0472">Membrane</keyword>
<feature type="transmembrane region" description="Helical" evidence="1">
    <location>
        <begin position="283"/>
        <end position="302"/>
    </location>
</feature>
<dbReference type="EMBL" id="NWVD01000003">
    <property type="protein sequence ID" value="PCG09119.1"/>
    <property type="molecule type" value="Genomic_DNA"/>
</dbReference>
<evidence type="ECO:0000313" key="3">
    <source>
        <dbReference type="Proteomes" id="UP000218784"/>
    </source>
</evidence>
<feature type="transmembrane region" description="Helical" evidence="1">
    <location>
        <begin position="204"/>
        <end position="228"/>
    </location>
</feature>
<feature type="transmembrane region" description="Helical" evidence="1">
    <location>
        <begin position="86"/>
        <end position="108"/>
    </location>
</feature>
<gene>
    <name evidence="2" type="ORF">COA17_09515</name>
</gene>
<reference evidence="2 3" key="1">
    <citation type="submission" date="2017-09" db="EMBL/GenBank/DDBJ databases">
        <title>Sphingomonas ginsenosidimutans KACC 14949, whole genome shotgun sequence.</title>
        <authorList>
            <person name="Feng G."/>
            <person name="Zhu H."/>
        </authorList>
    </citation>
    <scope>NUCLEOTIDE SEQUENCE [LARGE SCALE GENOMIC DNA]</scope>
    <source>
        <strain evidence="2 3">KACC 14949</strain>
    </source>
</reference>